<organism evidence="2 3">
    <name type="scientific">Physcomitrium patens</name>
    <name type="common">Spreading-leaved earth moss</name>
    <name type="synonym">Physcomitrella patens</name>
    <dbReference type="NCBI Taxonomy" id="3218"/>
    <lineage>
        <taxon>Eukaryota</taxon>
        <taxon>Viridiplantae</taxon>
        <taxon>Streptophyta</taxon>
        <taxon>Embryophyta</taxon>
        <taxon>Bryophyta</taxon>
        <taxon>Bryophytina</taxon>
        <taxon>Bryopsida</taxon>
        <taxon>Funariidae</taxon>
        <taxon>Funariales</taxon>
        <taxon>Funariaceae</taxon>
        <taxon>Physcomitrium</taxon>
    </lineage>
</organism>
<feature type="region of interest" description="Disordered" evidence="1">
    <location>
        <begin position="319"/>
        <end position="390"/>
    </location>
</feature>
<feature type="compositionally biased region" description="Low complexity" evidence="1">
    <location>
        <begin position="214"/>
        <end position="224"/>
    </location>
</feature>
<protein>
    <submittedName>
        <fullName evidence="2">Uncharacterized protein</fullName>
    </submittedName>
</protein>
<reference evidence="2 3" key="1">
    <citation type="journal article" date="2008" name="Science">
        <title>The Physcomitrella genome reveals evolutionary insights into the conquest of land by plants.</title>
        <authorList>
            <person name="Rensing S."/>
            <person name="Lang D."/>
            <person name="Zimmer A."/>
            <person name="Terry A."/>
            <person name="Salamov A."/>
            <person name="Shapiro H."/>
            <person name="Nishiyama T."/>
            <person name="Perroud P.-F."/>
            <person name="Lindquist E."/>
            <person name="Kamisugi Y."/>
            <person name="Tanahashi T."/>
            <person name="Sakakibara K."/>
            <person name="Fujita T."/>
            <person name="Oishi K."/>
            <person name="Shin-I T."/>
            <person name="Kuroki Y."/>
            <person name="Toyoda A."/>
            <person name="Suzuki Y."/>
            <person name="Hashimoto A."/>
            <person name="Yamaguchi K."/>
            <person name="Sugano A."/>
            <person name="Kohara Y."/>
            <person name="Fujiyama A."/>
            <person name="Anterola A."/>
            <person name="Aoki S."/>
            <person name="Ashton N."/>
            <person name="Barbazuk W.B."/>
            <person name="Barker E."/>
            <person name="Bennetzen J."/>
            <person name="Bezanilla M."/>
            <person name="Blankenship R."/>
            <person name="Cho S.H."/>
            <person name="Dutcher S."/>
            <person name="Estelle M."/>
            <person name="Fawcett J.A."/>
            <person name="Gundlach H."/>
            <person name="Hanada K."/>
            <person name="Heyl A."/>
            <person name="Hicks K.A."/>
            <person name="Hugh J."/>
            <person name="Lohr M."/>
            <person name="Mayer K."/>
            <person name="Melkozernov A."/>
            <person name="Murata T."/>
            <person name="Nelson D."/>
            <person name="Pils B."/>
            <person name="Prigge M."/>
            <person name="Reiss B."/>
            <person name="Renner T."/>
            <person name="Rombauts S."/>
            <person name="Rushton P."/>
            <person name="Sanderfoot A."/>
            <person name="Schween G."/>
            <person name="Shiu S.-H."/>
            <person name="Stueber K."/>
            <person name="Theodoulou F.L."/>
            <person name="Tu H."/>
            <person name="Van de Peer Y."/>
            <person name="Verrier P.J."/>
            <person name="Waters E."/>
            <person name="Wood A."/>
            <person name="Yang L."/>
            <person name="Cove D."/>
            <person name="Cuming A."/>
            <person name="Hasebe M."/>
            <person name="Lucas S."/>
            <person name="Mishler D.B."/>
            <person name="Reski R."/>
            <person name="Grigoriev I."/>
            <person name="Quatrano R.S."/>
            <person name="Boore J.L."/>
        </authorList>
    </citation>
    <scope>NUCLEOTIDE SEQUENCE [LARGE SCALE GENOMIC DNA]</scope>
    <source>
        <strain evidence="2 3">cv. Gransden 2004</strain>
    </source>
</reference>
<dbReference type="Proteomes" id="UP000006727">
    <property type="component" value="Chromosome 4"/>
</dbReference>
<dbReference type="RefSeq" id="XP_024373681.1">
    <property type="nucleotide sequence ID" value="XM_024517913.2"/>
</dbReference>
<sequence>MFQWIDVGGLHLIATPNSSASDRIYSCTKGIASVWVDIHHWNCCIGTLFIRLLRELPLILDVGNSRVSESPSRKLESARLLAENAAEAFGKADGEPSKCPRCKGSGLHMEPSTKNSHSTSTNSNNPCWFCEGMGVMAVASTDGYMLGRSNSLLNTGRFEKHLGMPVSFHLYSGKFPEAKTKLVSYKPSKHILQELQEPLSTPALHRDLPRNAASSSSSFSETQTSDSAEFNEFSSWTFMSLKHLGEQHRHNFHARLSAPFANSKAAAVTRPSLSVKPTAAVPGDSSALMLQISSKTQRRGSDPKTKNFQILSKDALDSESLQKNDFPSRRASRRLRENAWDTSLRKPTLPPHSDLDSGAGSILREGKGGEDAKCTTRWSRHSRLQRKPRNRVREEVEKEIVVRTLRAQHSLATRKLLTPPASSDPLLDTLLNDQNADLIEQQGKKTNARIRWPLVSSSTADLSLINKLVYKKAKDVMTCKSSSTTKI</sequence>
<evidence type="ECO:0000313" key="3">
    <source>
        <dbReference type="Proteomes" id="UP000006727"/>
    </source>
</evidence>
<feature type="compositionally biased region" description="Basic and acidic residues" evidence="1">
    <location>
        <begin position="364"/>
        <end position="374"/>
    </location>
</feature>
<dbReference type="InParanoid" id="A0A7I4FPG6"/>
<name>A0A7I4FPG6_PHYPA</name>
<dbReference type="Gramene" id="Pp3c4_28110V3.5">
    <property type="protein sequence ID" value="Pp3c4_28110V3.5"/>
    <property type="gene ID" value="Pp3c4_28110"/>
</dbReference>
<dbReference type="EnsemblPlants" id="Pp3c4_28110V3.5">
    <property type="protein sequence ID" value="Pp3c4_28110V3.5"/>
    <property type="gene ID" value="Pp3c4_28110"/>
</dbReference>
<feature type="compositionally biased region" description="Basic and acidic residues" evidence="1">
    <location>
        <begin position="319"/>
        <end position="339"/>
    </location>
</feature>
<feature type="region of interest" description="Disordered" evidence="1">
    <location>
        <begin position="199"/>
        <end position="224"/>
    </location>
</feature>
<accession>A0A7I4FPG6</accession>
<dbReference type="OrthoDB" id="2018306at2759"/>
<dbReference type="AlphaFoldDB" id="A0A7I4FPG6"/>
<dbReference type="GeneID" id="112281418"/>
<proteinExistence type="predicted"/>
<dbReference type="KEGG" id="ppp:112281418"/>
<feature type="compositionally biased region" description="Basic residues" evidence="1">
    <location>
        <begin position="378"/>
        <end position="390"/>
    </location>
</feature>
<gene>
    <name evidence="2" type="primary">LOC112281418</name>
</gene>
<evidence type="ECO:0000313" key="2">
    <source>
        <dbReference type="EnsemblPlants" id="Pp3c4_28110V3.5"/>
    </source>
</evidence>
<keyword evidence="3" id="KW-1185">Reference proteome</keyword>
<dbReference type="EMBL" id="ABEU02000004">
    <property type="status" value="NOT_ANNOTATED_CDS"/>
    <property type="molecule type" value="Genomic_DNA"/>
</dbReference>
<reference evidence="2" key="3">
    <citation type="submission" date="2020-12" db="UniProtKB">
        <authorList>
            <consortium name="EnsemblPlants"/>
        </authorList>
    </citation>
    <scope>IDENTIFICATION</scope>
</reference>
<evidence type="ECO:0000256" key="1">
    <source>
        <dbReference type="SAM" id="MobiDB-lite"/>
    </source>
</evidence>
<reference evidence="2 3" key="2">
    <citation type="journal article" date="2018" name="Plant J.">
        <title>The Physcomitrella patens chromosome-scale assembly reveals moss genome structure and evolution.</title>
        <authorList>
            <person name="Lang D."/>
            <person name="Ullrich K.K."/>
            <person name="Murat F."/>
            <person name="Fuchs J."/>
            <person name="Jenkins J."/>
            <person name="Haas F.B."/>
            <person name="Piednoel M."/>
            <person name="Gundlach H."/>
            <person name="Van Bel M."/>
            <person name="Meyberg R."/>
            <person name="Vives C."/>
            <person name="Morata J."/>
            <person name="Symeonidi A."/>
            <person name="Hiss M."/>
            <person name="Muchero W."/>
            <person name="Kamisugi Y."/>
            <person name="Saleh O."/>
            <person name="Blanc G."/>
            <person name="Decker E.L."/>
            <person name="van Gessel N."/>
            <person name="Grimwood J."/>
            <person name="Hayes R.D."/>
            <person name="Graham S.W."/>
            <person name="Gunter L.E."/>
            <person name="McDaniel S.F."/>
            <person name="Hoernstein S.N.W."/>
            <person name="Larsson A."/>
            <person name="Li F.W."/>
            <person name="Perroud P.F."/>
            <person name="Phillips J."/>
            <person name="Ranjan P."/>
            <person name="Rokshar D.S."/>
            <person name="Rothfels C.J."/>
            <person name="Schneider L."/>
            <person name="Shu S."/>
            <person name="Stevenson D.W."/>
            <person name="Thummler F."/>
            <person name="Tillich M."/>
            <person name="Villarreal Aguilar J.C."/>
            <person name="Widiez T."/>
            <person name="Wong G.K."/>
            <person name="Wymore A."/>
            <person name="Zhang Y."/>
            <person name="Zimmer A.D."/>
            <person name="Quatrano R.S."/>
            <person name="Mayer K.F.X."/>
            <person name="Goodstein D."/>
            <person name="Casacuberta J.M."/>
            <person name="Vandepoele K."/>
            <person name="Reski R."/>
            <person name="Cuming A.C."/>
            <person name="Tuskan G.A."/>
            <person name="Maumus F."/>
            <person name="Salse J."/>
            <person name="Schmutz J."/>
            <person name="Rensing S.A."/>
        </authorList>
    </citation>
    <scope>NUCLEOTIDE SEQUENCE [LARGE SCALE GENOMIC DNA]</scope>
    <source>
        <strain evidence="2 3">cv. Gransden 2004</strain>
    </source>
</reference>